<evidence type="ECO:0000313" key="3">
    <source>
        <dbReference type="Proteomes" id="UP001432027"/>
    </source>
</evidence>
<keyword evidence="3" id="KW-1185">Reference proteome</keyword>
<evidence type="ECO:0000256" key="1">
    <source>
        <dbReference type="SAM" id="MobiDB-lite"/>
    </source>
</evidence>
<dbReference type="EMBL" id="BTSX01000006">
    <property type="protein sequence ID" value="GMT05672.1"/>
    <property type="molecule type" value="Genomic_DNA"/>
</dbReference>
<accession>A0AAV5UGH0</accession>
<dbReference type="Proteomes" id="UP001432027">
    <property type="component" value="Unassembled WGS sequence"/>
</dbReference>
<proteinExistence type="predicted"/>
<organism evidence="2 3">
    <name type="scientific">Pristionchus entomophagus</name>
    <dbReference type="NCBI Taxonomy" id="358040"/>
    <lineage>
        <taxon>Eukaryota</taxon>
        <taxon>Metazoa</taxon>
        <taxon>Ecdysozoa</taxon>
        <taxon>Nematoda</taxon>
        <taxon>Chromadorea</taxon>
        <taxon>Rhabditida</taxon>
        <taxon>Rhabditina</taxon>
        <taxon>Diplogasteromorpha</taxon>
        <taxon>Diplogasteroidea</taxon>
        <taxon>Neodiplogasteridae</taxon>
        <taxon>Pristionchus</taxon>
    </lineage>
</organism>
<protein>
    <submittedName>
        <fullName evidence="2">Uncharacterized protein</fullName>
    </submittedName>
</protein>
<sequence length="101" mass="11678">ALHHRDQQHAILSSSGDRWTRCSPCQGGTRLPGSQPPRGSRPLDQRHSRHSPQCPGRRWIQNRLRMLARHESLLVDTLPRMIGRLSILFPHFMIDESFKPL</sequence>
<feature type="non-terminal residue" evidence="2">
    <location>
        <position position="1"/>
    </location>
</feature>
<reference evidence="2" key="1">
    <citation type="submission" date="2023-10" db="EMBL/GenBank/DDBJ databases">
        <title>Genome assembly of Pristionchus species.</title>
        <authorList>
            <person name="Yoshida K."/>
            <person name="Sommer R.J."/>
        </authorList>
    </citation>
    <scope>NUCLEOTIDE SEQUENCE</scope>
    <source>
        <strain evidence="2">RS0144</strain>
    </source>
</reference>
<feature type="region of interest" description="Disordered" evidence="1">
    <location>
        <begin position="1"/>
        <end position="56"/>
    </location>
</feature>
<comment type="caution">
    <text evidence="2">The sequence shown here is derived from an EMBL/GenBank/DDBJ whole genome shotgun (WGS) entry which is preliminary data.</text>
</comment>
<gene>
    <name evidence="2" type="ORF">PENTCL1PPCAC_27846</name>
</gene>
<evidence type="ECO:0000313" key="2">
    <source>
        <dbReference type="EMBL" id="GMT05672.1"/>
    </source>
</evidence>
<dbReference type="AlphaFoldDB" id="A0AAV5UGH0"/>
<name>A0AAV5UGH0_9BILA</name>